<dbReference type="PANTHER" id="PTHR46229">
    <property type="entry name" value="BOLA TRANSCRIPTION REGULATOR"/>
    <property type="match status" value="1"/>
</dbReference>
<comment type="similarity">
    <text evidence="1 2">Belongs to the BolA/IbaG family.</text>
</comment>
<dbReference type="Pfam" id="PF01722">
    <property type="entry name" value="BolA"/>
    <property type="match status" value="1"/>
</dbReference>
<sequence>MQPKQVKTLIETALAGAQAEIKSDDNTHFEAIVIYEDFANKSTVKQHQMVYGALGDSIQSNAIHALSLKTYTPQEWEQTRKNG</sequence>
<evidence type="ECO:0000313" key="3">
    <source>
        <dbReference type="EMBL" id="KHD07442.1"/>
    </source>
</evidence>
<dbReference type="AlphaFoldDB" id="A0A0A6PAU2"/>
<dbReference type="PANTHER" id="PTHR46229:SF2">
    <property type="entry name" value="BOLA-LIKE PROTEIN 1"/>
    <property type="match status" value="1"/>
</dbReference>
<reference evidence="3 4" key="1">
    <citation type="journal article" date="2016" name="Front. Microbiol.">
        <title>Single-Cell (Meta-)Genomics of a Dimorphic Candidatus Thiomargarita nelsonii Reveals Genomic Plasticity.</title>
        <authorList>
            <person name="Flood B.E."/>
            <person name="Fliss P."/>
            <person name="Jones D.S."/>
            <person name="Dick G.J."/>
            <person name="Jain S."/>
            <person name="Kaster A.K."/>
            <person name="Winkel M."/>
            <person name="Mussmann M."/>
            <person name="Bailey J."/>
        </authorList>
    </citation>
    <scope>NUCLEOTIDE SEQUENCE [LARGE SCALE GENOMIC DNA]</scope>
    <source>
        <strain evidence="3">Hydrate Ridge</strain>
    </source>
</reference>
<comment type="caution">
    <text evidence="3">The sequence shown here is derived from an EMBL/GenBank/DDBJ whole genome shotgun (WGS) entry which is preliminary data.</text>
</comment>
<dbReference type="SUPFAM" id="SSF82657">
    <property type="entry name" value="BolA-like"/>
    <property type="match status" value="1"/>
</dbReference>
<dbReference type="InterPro" id="IPR036065">
    <property type="entry name" value="BolA-like_sf"/>
</dbReference>
<organism evidence="3 4">
    <name type="scientific">Candidatus Thiomargarita nelsonii</name>
    <dbReference type="NCBI Taxonomy" id="1003181"/>
    <lineage>
        <taxon>Bacteria</taxon>
        <taxon>Pseudomonadati</taxon>
        <taxon>Pseudomonadota</taxon>
        <taxon>Gammaproteobacteria</taxon>
        <taxon>Thiotrichales</taxon>
        <taxon>Thiotrichaceae</taxon>
        <taxon>Thiomargarita</taxon>
    </lineage>
</organism>
<protein>
    <submittedName>
        <fullName evidence="3">BolA family transcriptional regulator</fullName>
    </submittedName>
</protein>
<evidence type="ECO:0000256" key="2">
    <source>
        <dbReference type="RuleBase" id="RU003860"/>
    </source>
</evidence>
<evidence type="ECO:0000256" key="1">
    <source>
        <dbReference type="ARBA" id="ARBA00005578"/>
    </source>
</evidence>
<dbReference type="InterPro" id="IPR050961">
    <property type="entry name" value="BolA/IbaG_stress_morph_reg"/>
</dbReference>
<accession>A0A0A6PAU2</accession>
<evidence type="ECO:0000313" key="4">
    <source>
        <dbReference type="Proteomes" id="UP000030428"/>
    </source>
</evidence>
<name>A0A0A6PAU2_9GAMM</name>
<dbReference type="InterPro" id="IPR002634">
    <property type="entry name" value="BolA"/>
</dbReference>
<dbReference type="Proteomes" id="UP000030428">
    <property type="component" value="Unassembled WGS sequence"/>
</dbReference>
<dbReference type="Gene3D" id="3.30.300.90">
    <property type="entry name" value="BolA-like"/>
    <property type="match status" value="1"/>
</dbReference>
<proteinExistence type="inferred from homology"/>
<gene>
    <name evidence="3" type="ORF">PN36_15730</name>
</gene>
<dbReference type="PIRSF" id="PIRSF003113">
    <property type="entry name" value="BolA"/>
    <property type="match status" value="1"/>
</dbReference>
<dbReference type="EMBL" id="JSZA02000057">
    <property type="protein sequence ID" value="KHD07442.1"/>
    <property type="molecule type" value="Genomic_DNA"/>
</dbReference>
<keyword evidence="4" id="KW-1185">Reference proteome</keyword>